<evidence type="ECO:0008006" key="4">
    <source>
        <dbReference type="Google" id="ProtNLM"/>
    </source>
</evidence>
<comment type="caution">
    <text evidence="2">The sequence shown here is derived from an EMBL/GenBank/DDBJ whole genome shotgun (WGS) entry which is preliminary data.</text>
</comment>
<protein>
    <recommendedName>
        <fullName evidence="4">LisH domain-containing protein</fullName>
    </recommendedName>
</protein>
<feature type="transmembrane region" description="Helical" evidence="1">
    <location>
        <begin position="61"/>
        <end position="81"/>
    </location>
</feature>
<dbReference type="AlphaFoldDB" id="A0AAV4WSE8"/>
<keyword evidence="1" id="KW-0812">Transmembrane</keyword>
<keyword evidence="1" id="KW-0472">Membrane</keyword>
<keyword evidence="3" id="KW-1185">Reference proteome</keyword>
<gene>
    <name evidence="2" type="primary">AVEN_113331_1</name>
    <name evidence="2" type="ORF">CEXT_465181</name>
</gene>
<evidence type="ECO:0000313" key="3">
    <source>
        <dbReference type="Proteomes" id="UP001054945"/>
    </source>
</evidence>
<organism evidence="2 3">
    <name type="scientific">Caerostris extrusa</name>
    <name type="common">Bark spider</name>
    <name type="synonym">Caerostris bankana</name>
    <dbReference type="NCBI Taxonomy" id="172846"/>
    <lineage>
        <taxon>Eukaryota</taxon>
        <taxon>Metazoa</taxon>
        <taxon>Ecdysozoa</taxon>
        <taxon>Arthropoda</taxon>
        <taxon>Chelicerata</taxon>
        <taxon>Arachnida</taxon>
        <taxon>Araneae</taxon>
        <taxon>Araneomorphae</taxon>
        <taxon>Entelegynae</taxon>
        <taxon>Araneoidea</taxon>
        <taxon>Araneidae</taxon>
        <taxon>Caerostris</taxon>
    </lineage>
</organism>
<sequence length="231" mass="26604">MQEELRKENHLETEEVLRIILEYLQKSSKQKQAIPADSGFGFHIAKRKSADFPPFPNGHGWALFSYTCCSCLLPIYLYLLYISTLCSSTRIYFEIPQYSPVCCTPFPPVLVDILENMTWYSFNFKAQVYLKEIYYIDTSDKNLQLERLVVFENYSEPADLLRNELSMLNDEDCDPVYMAPIDDTTRSSSWGANEEEDMYCVPYEDSDVAPPLPSPCLGPGMNETIILLNHL</sequence>
<dbReference type="EMBL" id="BPLR01016658">
    <property type="protein sequence ID" value="GIY85421.1"/>
    <property type="molecule type" value="Genomic_DNA"/>
</dbReference>
<evidence type="ECO:0000256" key="1">
    <source>
        <dbReference type="SAM" id="Phobius"/>
    </source>
</evidence>
<reference evidence="2 3" key="1">
    <citation type="submission" date="2021-06" db="EMBL/GenBank/DDBJ databases">
        <title>Caerostris extrusa draft genome.</title>
        <authorList>
            <person name="Kono N."/>
            <person name="Arakawa K."/>
        </authorList>
    </citation>
    <scope>NUCLEOTIDE SEQUENCE [LARGE SCALE GENOMIC DNA]</scope>
</reference>
<dbReference type="Proteomes" id="UP001054945">
    <property type="component" value="Unassembled WGS sequence"/>
</dbReference>
<proteinExistence type="predicted"/>
<name>A0AAV4WSE8_CAEEX</name>
<evidence type="ECO:0000313" key="2">
    <source>
        <dbReference type="EMBL" id="GIY85421.1"/>
    </source>
</evidence>
<keyword evidence="1" id="KW-1133">Transmembrane helix</keyword>
<accession>A0AAV4WSE8</accession>